<dbReference type="InterPro" id="IPR017853">
    <property type="entry name" value="GH"/>
</dbReference>
<comment type="catalytic activity">
    <reaction evidence="1 8">
        <text>Hydrolysis of terminal non-reducing beta-D-galactose residues in beta-D-galactosides.</text>
        <dbReference type="EC" id="3.2.1.23"/>
    </reaction>
</comment>
<dbReference type="InterPro" id="IPR004199">
    <property type="entry name" value="B-gal_small/dom_5"/>
</dbReference>
<dbReference type="InterPro" id="IPR013783">
    <property type="entry name" value="Ig-like_fold"/>
</dbReference>
<evidence type="ECO:0000313" key="11">
    <source>
        <dbReference type="Proteomes" id="UP000290365"/>
    </source>
</evidence>
<dbReference type="GO" id="GO:0009341">
    <property type="term" value="C:beta-galactosidase complex"/>
    <property type="evidence" value="ECO:0007669"/>
    <property type="project" value="InterPro"/>
</dbReference>
<dbReference type="PRINTS" id="PR00132">
    <property type="entry name" value="GLHYDRLASE2"/>
</dbReference>
<dbReference type="SUPFAM" id="SSF74650">
    <property type="entry name" value="Galactose mutarotase-like"/>
    <property type="match status" value="1"/>
</dbReference>
<dbReference type="GO" id="GO:0030246">
    <property type="term" value="F:carbohydrate binding"/>
    <property type="evidence" value="ECO:0007669"/>
    <property type="project" value="InterPro"/>
</dbReference>
<evidence type="ECO:0000256" key="4">
    <source>
        <dbReference type="ARBA" id="ARBA00013303"/>
    </source>
</evidence>
<dbReference type="InterPro" id="IPR032312">
    <property type="entry name" value="LacZ_4"/>
</dbReference>
<dbReference type="InterPro" id="IPR006102">
    <property type="entry name" value="Ig-like_GH2"/>
</dbReference>
<dbReference type="Pfam" id="PF02837">
    <property type="entry name" value="Glyco_hydro_2_N"/>
    <property type="match status" value="1"/>
</dbReference>
<dbReference type="PANTHER" id="PTHR46323:SF2">
    <property type="entry name" value="BETA-GALACTOSIDASE"/>
    <property type="match status" value="1"/>
</dbReference>
<dbReference type="Gene3D" id="2.60.40.10">
    <property type="entry name" value="Immunoglobulins"/>
    <property type="match status" value="2"/>
</dbReference>
<dbReference type="EC" id="3.2.1.23" evidence="3 8"/>
<keyword evidence="11" id="KW-1185">Reference proteome</keyword>
<dbReference type="Gene3D" id="3.20.20.80">
    <property type="entry name" value="Glycosidases"/>
    <property type="match status" value="1"/>
</dbReference>
<dbReference type="InterPro" id="IPR036156">
    <property type="entry name" value="Beta-gal/glucu_dom_sf"/>
</dbReference>
<dbReference type="Proteomes" id="UP000290365">
    <property type="component" value="Chromosome"/>
</dbReference>
<dbReference type="PROSITE" id="PS00719">
    <property type="entry name" value="GLYCOSYL_HYDROL_F2_1"/>
    <property type="match status" value="1"/>
</dbReference>
<dbReference type="SUPFAM" id="SSF49785">
    <property type="entry name" value="Galactose-binding domain-like"/>
    <property type="match status" value="1"/>
</dbReference>
<comment type="similarity">
    <text evidence="2 8">Belongs to the glycosyl hydrolase 2 family.</text>
</comment>
<dbReference type="InterPro" id="IPR023230">
    <property type="entry name" value="Glyco_hydro_2_CS"/>
</dbReference>
<name>A0A4P6K4D9_KTERU</name>
<dbReference type="PROSITE" id="PS00608">
    <property type="entry name" value="GLYCOSYL_HYDROL_F2_2"/>
    <property type="match status" value="1"/>
</dbReference>
<dbReference type="Pfam" id="PF00703">
    <property type="entry name" value="Glyco_hydro_2"/>
    <property type="match status" value="1"/>
</dbReference>
<organism evidence="10 11">
    <name type="scientific">Ktedonosporobacter rubrisoli</name>
    <dbReference type="NCBI Taxonomy" id="2509675"/>
    <lineage>
        <taxon>Bacteria</taxon>
        <taxon>Bacillati</taxon>
        <taxon>Chloroflexota</taxon>
        <taxon>Ktedonobacteria</taxon>
        <taxon>Ktedonobacterales</taxon>
        <taxon>Ktedonosporobacteraceae</taxon>
        <taxon>Ktedonosporobacter</taxon>
    </lineage>
</organism>
<dbReference type="InterPro" id="IPR006101">
    <property type="entry name" value="Glyco_hydro_2"/>
</dbReference>
<dbReference type="Pfam" id="PF16353">
    <property type="entry name" value="LacZ_4"/>
    <property type="match status" value="1"/>
</dbReference>
<dbReference type="AlphaFoldDB" id="A0A4P6K4D9"/>
<evidence type="ECO:0000313" key="10">
    <source>
        <dbReference type="EMBL" id="QBD83177.1"/>
    </source>
</evidence>
<dbReference type="Pfam" id="PF02929">
    <property type="entry name" value="Bgal_small_N"/>
    <property type="match status" value="1"/>
</dbReference>
<dbReference type="SUPFAM" id="SSF49303">
    <property type="entry name" value="beta-Galactosidase/glucuronidase domain"/>
    <property type="match status" value="2"/>
</dbReference>
<dbReference type="InterPro" id="IPR023232">
    <property type="entry name" value="Glyco_hydro_2_AS"/>
</dbReference>
<evidence type="ECO:0000256" key="3">
    <source>
        <dbReference type="ARBA" id="ARBA00012756"/>
    </source>
</evidence>
<evidence type="ECO:0000256" key="2">
    <source>
        <dbReference type="ARBA" id="ARBA00007401"/>
    </source>
</evidence>
<reference evidence="10 11" key="1">
    <citation type="submission" date="2019-01" db="EMBL/GenBank/DDBJ databases">
        <title>Ktedonosporobacter rubrisoli SCAWS-G2.</title>
        <authorList>
            <person name="Huang Y."/>
            <person name="Yan B."/>
        </authorList>
    </citation>
    <scope>NUCLEOTIDE SEQUENCE [LARGE SCALE GENOMIC DNA]</scope>
    <source>
        <strain evidence="10 11">SCAWS-G2</strain>
    </source>
</reference>
<gene>
    <name evidence="10" type="ORF">EPA93_47350</name>
</gene>
<accession>A0A4P6K4D9</accession>
<dbReference type="OrthoDB" id="9762066at2"/>
<dbReference type="EMBL" id="CP035758">
    <property type="protein sequence ID" value="QBD83177.1"/>
    <property type="molecule type" value="Genomic_DNA"/>
</dbReference>
<dbReference type="FunFam" id="3.20.20.80:FF:000018">
    <property type="entry name" value="Beta-galactosidase"/>
    <property type="match status" value="1"/>
</dbReference>
<evidence type="ECO:0000256" key="8">
    <source>
        <dbReference type="RuleBase" id="RU361154"/>
    </source>
</evidence>
<dbReference type="Gene3D" id="2.70.98.10">
    <property type="match status" value="1"/>
</dbReference>
<protein>
    <recommendedName>
        <fullName evidence="4 8">Beta-galactosidase</fullName>
        <ecNumber evidence="3 8">3.2.1.23</ecNumber>
    </recommendedName>
    <alternativeName>
        <fullName evidence="7 8">Lactase</fullName>
    </alternativeName>
</protein>
<dbReference type="GO" id="GO:0005990">
    <property type="term" value="P:lactose catabolic process"/>
    <property type="evidence" value="ECO:0007669"/>
    <property type="project" value="TreeGrafter"/>
</dbReference>
<proteinExistence type="inferred from homology"/>
<dbReference type="SUPFAM" id="SSF51445">
    <property type="entry name" value="(Trans)glycosidases"/>
    <property type="match status" value="1"/>
</dbReference>
<dbReference type="PANTHER" id="PTHR46323">
    <property type="entry name" value="BETA-GALACTOSIDASE"/>
    <property type="match status" value="1"/>
</dbReference>
<dbReference type="KEGG" id="kbs:EPA93_47350"/>
<dbReference type="InterPro" id="IPR008979">
    <property type="entry name" value="Galactose-bd-like_sf"/>
</dbReference>
<feature type="domain" description="Beta galactosidase small chain/" evidence="9">
    <location>
        <begin position="746"/>
        <end position="1020"/>
    </location>
</feature>
<dbReference type="InterPro" id="IPR050347">
    <property type="entry name" value="Bact_Beta-galactosidase"/>
</dbReference>
<dbReference type="RefSeq" id="WP_129894243.1">
    <property type="nucleotide sequence ID" value="NZ_CP035758.1"/>
</dbReference>
<dbReference type="InterPro" id="IPR006104">
    <property type="entry name" value="Glyco_hydro_2_N"/>
</dbReference>
<evidence type="ECO:0000256" key="5">
    <source>
        <dbReference type="ARBA" id="ARBA00022801"/>
    </source>
</evidence>
<dbReference type="InterPro" id="IPR014718">
    <property type="entry name" value="GH-type_carb-bd"/>
</dbReference>
<dbReference type="InterPro" id="IPR011013">
    <property type="entry name" value="Gal_mutarotase_sf_dom"/>
</dbReference>
<dbReference type="SMART" id="SM01038">
    <property type="entry name" value="Bgal_small_N"/>
    <property type="match status" value="1"/>
</dbReference>
<evidence type="ECO:0000256" key="1">
    <source>
        <dbReference type="ARBA" id="ARBA00001412"/>
    </source>
</evidence>
<evidence type="ECO:0000256" key="7">
    <source>
        <dbReference type="ARBA" id="ARBA00032230"/>
    </source>
</evidence>
<evidence type="ECO:0000259" key="9">
    <source>
        <dbReference type="SMART" id="SM01038"/>
    </source>
</evidence>
<evidence type="ECO:0000256" key="6">
    <source>
        <dbReference type="ARBA" id="ARBA00023295"/>
    </source>
</evidence>
<dbReference type="InterPro" id="IPR006103">
    <property type="entry name" value="Glyco_hydro_2_cat"/>
</dbReference>
<dbReference type="Gene3D" id="2.60.120.260">
    <property type="entry name" value="Galactose-binding domain-like"/>
    <property type="match status" value="1"/>
</dbReference>
<keyword evidence="5 8" id="KW-0378">Hydrolase</keyword>
<sequence>MRRINNDQAPNDWENLQVLHRNRLPGRSYFIPYTDEAAALTYERGNSQAFQLLNGSWKFYFAHTPELVPREFFTEAFDDSEWNDIMVPGCWQLQGYGRPQYTNVVYPFPVDPPHVPTENPTGCYRRTFFIPAHWQGQRIRLRFEGVDSAFHVWINGTRVGYSQGSRLPAEFDITESLRLGKNNLSVCVYQWSNGSYLEDQDMWWLSGIFRDVYLLAVPAVHLEDYSIQTDLAQDYLSARLRVKAALGNSSAMGQQNCQLKLQLLDANRQPIAGAEAMSSSTVPDGRTDVKMELAVSQPQKWSAEQPYLYHLLVSLYDEDGQLQQVITQRVGFRSIELKNCNFLVNGVPVMLKGVNRHEHHEELGRAVPLQRMREDVLLMKKHNINAVRTSHYPDDPRFYDLCDEYGLYVIDETDLECHGFGLLAEPARWASDNPQWEDAYLDRLQRMVQRDKNHPCIIMWSLGNESFYGRNHALMYEWLKANDPCRLVHYEGDQEARTADVYSRMYPSLATLIELAEKKALDKPLILCEYAHAMGNGPGGLKEYWEAFYRYKSLQGGFVWEWHDQGIRCFTKDGKEYFAYGGDFGDQPNDGNFILDGLIFSNHTPTPGFLEYKKILEPVVVSAFDQETCEVSLTNRYDFSDLDHLHLCWEIVGDERVLQAGTLSLPRIAAGASATITIPFSRQVLFQQDVDYWLNLSFRLKQDTPYARAGYELAWAQFQLQRASSTSLSIGQMPPLEAWEEGEKLHIAGADFSLTFDQIYGILTRWASAGAKTILEGPRLDLWRAPTDNDQRSPIEQEWRQAGLHTLRHRIDHFAWHKESNGKSIAVDIEARIAPPVLAWSIACTYSYTIYGSGDMLLTIHGTPQGDFPRTLPRLGLSLTLPEQLDHVAWYGRGPGESYSDTKQANRFGVYAKRVAELMTPYERPQENGNHTDTRWVAFSDTRGLGLLVTASPHFDFSAHHYKAEDLELAKHHCELRPRKEVVVHLDYAQHGIGSASCGPGPLPEYELMTHEFHFTVRLKPFSYDLISPMALSRRNIAH</sequence>
<keyword evidence="6 8" id="KW-0326">Glycosidase</keyword>
<dbReference type="Pfam" id="PF02836">
    <property type="entry name" value="Glyco_hydro_2_C"/>
    <property type="match status" value="1"/>
</dbReference>
<dbReference type="GO" id="GO:0004565">
    <property type="term" value="F:beta-galactosidase activity"/>
    <property type="evidence" value="ECO:0007669"/>
    <property type="project" value="UniProtKB-EC"/>
</dbReference>